<evidence type="ECO:0000256" key="1">
    <source>
        <dbReference type="ARBA" id="ARBA00022729"/>
    </source>
</evidence>
<name>X1A6F4_9ZZZZ</name>
<feature type="domain" description="Phospholipase/carboxylesterase/thioesterase" evidence="2">
    <location>
        <begin position="57"/>
        <end position="199"/>
    </location>
</feature>
<dbReference type="PANTHER" id="PTHR43037">
    <property type="entry name" value="UNNAMED PRODUCT-RELATED"/>
    <property type="match status" value="1"/>
</dbReference>
<sequence>VLAIIQKNVSLQYLLYTPIDDQGSEHKWPIVLFLHGMGERGADLELLKLHGIPKIIEGGMDFPFLVVSPQCPEDTIWANELDALHALLENIIKNYPIDTSRIYLTGLSMGGNGSWRLAAAYPSMFAAVVPICGWANPFIGFPERIHVLKNVPVRAYHGTEDEVVPLQGSQELVDVLKTNQDNVKFTVYPDTDHDSWTRTYENPELYEWLLQQKNDNFQMSSKLL</sequence>
<dbReference type="SUPFAM" id="SSF53474">
    <property type="entry name" value="alpha/beta-Hydrolases"/>
    <property type="match status" value="1"/>
</dbReference>
<dbReference type="EMBL" id="BART01007289">
    <property type="protein sequence ID" value="GAG55781.1"/>
    <property type="molecule type" value="Genomic_DNA"/>
</dbReference>
<dbReference type="PANTHER" id="PTHR43037:SF1">
    <property type="entry name" value="BLL1128 PROTEIN"/>
    <property type="match status" value="1"/>
</dbReference>
<dbReference type="Pfam" id="PF02230">
    <property type="entry name" value="Abhydrolase_2"/>
    <property type="match status" value="1"/>
</dbReference>
<dbReference type="InterPro" id="IPR050955">
    <property type="entry name" value="Plant_Biomass_Hydrol_Est"/>
</dbReference>
<organism evidence="3">
    <name type="scientific">marine sediment metagenome</name>
    <dbReference type="NCBI Taxonomy" id="412755"/>
    <lineage>
        <taxon>unclassified sequences</taxon>
        <taxon>metagenomes</taxon>
        <taxon>ecological metagenomes</taxon>
    </lineage>
</organism>
<feature type="non-terminal residue" evidence="3">
    <location>
        <position position="1"/>
    </location>
</feature>
<dbReference type="GO" id="GO:0016787">
    <property type="term" value="F:hydrolase activity"/>
    <property type="evidence" value="ECO:0007669"/>
    <property type="project" value="InterPro"/>
</dbReference>
<evidence type="ECO:0000313" key="3">
    <source>
        <dbReference type="EMBL" id="GAG55781.1"/>
    </source>
</evidence>
<gene>
    <name evidence="3" type="ORF">S01H4_16610</name>
</gene>
<dbReference type="InterPro" id="IPR029058">
    <property type="entry name" value="AB_hydrolase_fold"/>
</dbReference>
<dbReference type="InterPro" id="IPR003140">
    <property type="entry name" value="PLipase/COase/thioEstase"/>
</dbReference>
<reference evidence="3" key="1">
    <citation type="journal article" date="2014" name="Front. Microbiol.">
        <title>High frequency of phylogenetically diverse reductive dehalogenase-homologous genes in deep subseafloor sedimentary metagenomes.</title>
        <authorList>
            <person name="Kawai M."/>
            <person name="Futagami T."/>
            <person name="Toyoda A."/>
            <person name="Takaki Y."/>
            <person name="Nishi S."/>
            <person name="Hori S."/>
            <person name="Arai W."/>
            <person name="Tsubouchi T."/>
            <person name="Morono Y."/>
            <person name="Uchiyama I."/>
            <person name="Ito T."/>
            <person name="Fujiyama A."/>
            <person name="Inagaki F."/>
            <person name="Takami H."/>
        </authorList>
    </citation>
    <scope>NUCLEOTIDE SEQUENCE</scope>
    <source>
        <strain evidence="3">Expedition CK06-06</strain>
    </source>
</reference>
<accession>X1A6F4</accession>
<proteinExistence type="predicted"/>
<protein>
    <recommendedName>
        <fullName evidence="2">Phospholipase/carboxylesterase/thioesterase domain-containing protein</fullName>
    </recommendedName>
</protein>
<dbReference type="AlphaFoldDB" id="X1A6F4"/>
<dbReference type="Gene3D" id="3.40.50.1820">
    <property type="entry name" value="alpha/beta hydrolase"/>
    <property type="match status" value="1"/>
</dbReference>
<comment type="caution">
    <text evidence="3">The sequence shown here is derived from an EMBL/GenBank/DDBJ whole genome shotgun (WGS) entry which is preliminary data.</text>
</comment>
<evidence type="ECO:0000259" key="2">
    <source>
        <dbReference type="Pfam" id="PF02230"/>
    </source>
</evidence>
<keyword evidence="1" id="KW-0732">Signal</keyword>